<comment type="caution">
    <text evidence="1">The sequence shown here is derived from an EMBL/GenBank/DDBJ whole genome shotgun (WGS) entry which is preliminary data.</text>
</comment>
<keyword evidence="2" id="KW-1185">Reference proteome</keyword>
<dbReference type="Proteomes" id="UP000271925">
    <property type="component" value="Unassembled WGS sequence"/>
</dbReference>
<evidence type="ECO:0000313" key="1">
    <source>
        <dbReference type="EMBL" id="RRB00991.1"/>
    </source>
</evidence>
<sequence>MVLYNLTINIEKTAERAWLNWMRFELVPQFMATGLPLDYKILRLLTEVENGGETYTFQFSFKGRIDYFRFNKLHADELLAKLQQQYSNQYVLFQSLLEEV</sequence>
<dbReference type="EMBL" id="RQJO01000010">
    <property type="protein sequence ID" value="RRB00991.1"/>
    <property type="molecule type" value="Genomic_DNA"/>
</dbReference>
<dbReference type="Pfam" id="PF14114">
    <property type="entry name" value="DUF4286"/>
    <property type="match status" value="1"/>
</dbReference>
<gene>
    <name evidence="1" type="ORF">EHT25_22690</name>
</gene>
<proteinExistence type="predicted"/>
<organism evidence="1 2">
    <name type="scientific">Larkinella rosea</name>
    <dbReference type="NCBI Taxonomy" id="2025312"/>
    <lineage>
        <taxon>Bacteria</taxon>
        <taxon>Pseudomonadati</taxon>
        <taxon>Bacteroidota</taxon>
        <taxon>Cytophagia</taxon>
        <taxon>Cytophagales</taxon>
        <taxon>Spirosomataceae</taxon>
        <taxon>Larkinella</taxon>
    </lineage>
</organism>
<protein>
    <submittedName>
        <fullName evidence="1">DUF4286 family protein</fullName>
    </submittedName>
</protein>
<dbReference type="InterPro" id="IPR025563">
    <property type="entry name" value="DUF4286"/>
</dbReference>
<accession>A0A3P1BIT3</accession>
<dbReference type="AlphaFoldDB" id="A0A3P1BIT3"/>
<name>A0A3P1BIT3_9BACT</name>
<reference evidence="1 2" key="1">
    <citation type="submission" date="2018-11" db="EMBL/GenBank/DDBJ databases">
        <authorList>
            <person name="Zhou Z."/>
            <person name="Wang G."/>
        </authorList>
    </citation>
    <scope>NUCLEOTIDE SEQUENCE [LARGE SCALE GENOMIC DNA]</scope>
    <source>
        <strain evidence="1 2">KCTC52004</strain>
    </source>
</reference>
<evidence type="ECO:0000313" key="2">
    <source>
        <dbReference type="Proteomes" id="UP000271925"/>
    </source>
</evidence>